<dbReference type="EMBL" id="JADYXP020000012">
    <property type="protein sequence ID" value="KAL0112905.1"/>
    <property type="molecule type" value="Genomic_DNA"/>
</dbReference>
<sequence length="114" mass="12720">MSRASRGITFVSLPRNDVFVIPRIHSSVRSPISLPPSLCERATAATAICPGILVFLINVSFKQSGVINESSRRVTNLCEPIRRNYATCYMKLVTGIKITSRKLGLIAEDRMRRQ</sequence>
<organism evidence="1 2">
    <name type="scientific">Cardiocondyla obscurior</name>
    <dbReference type="NCBI Taxonomy" id="286306"/>
    <lineage>
        <taxon>Eukaryota</taxon>
        <taxon>Metazoa</taxon>
        <taxon>Ecdysozoa</taxon>
        <taxon>Arthropoda</taxon>
        <taxon>Hexapoda</taxon>
        <taxon>Insecta</taxon>
        <taxon>Pterygota</taxon>
        <taxon>Neoptera</taxon>
        <taxon>Endopterygota</taxon>
        <taxon>Hymenoptera</taxon>
        <taxon>Apocrita</taxon>
        <taxon>Aculeata</taxon>
        <taxon>Formicoidea</taxon>
        <taxon>Formicidae</taxon>
        <taxon>Myrmicinae</taxon>
        <taxon>Cardiocondyla</taxon>
    </lineage>
</organism>
<proteinExistence type="predicted"/>
<protein>
    <submittedName>
        <fullName evidence="1">Uncharacterized protein</fullName>
    </submittedName>
</protein>
<evidence type="ECO:0000313" key="1">
    <source>
        <dbReference type="EMBL" id="KAL0112905.1"/>
    </source>
</evidence>
<accession>A0AAW2FFM5</accession>
<dbReference type="AlphaFoldDB" id="A0AAW2FFM5"/>
<reference evidence="1 2" key="1">
    <citation type="submission" date="2023-03" db="EMBL/GenBank/DDBJ databases">
        <title>High recombination rates correlate with genetic variation in Cardiocondyla obscurior ants.</title>
        <authorList>
            <person name="Errbii M."/>
        </authorList>
    </citation>
    <scope>NUCLEOTIDE SEQUENCE [LARGE SCALE GENOMIC DNA]</scope>
    <source>
        <strain evidence="1">Alpha-2009</strain>
        <tissue evidence="1">Whole body</tissue>
    </source>
</reference>
<name>A0AAW2FFM5_9HYME</name>
<keyword evidence="2" id="KW-1185">Reference proteome</keyword>
<gene>
    <name evidence="1" type="ORF">PUN28_012272</name>
</gene>
<evidence type="ECO:0000313" key="2">
    <source>
        <dbReference type="Proteomes" id="UP001430953"/>
    </source>
</evidence>
<dbReference type="Proteomes" id="UP001430953">
    <property type="component" value="Unassembled WGS sequence"/>
</dbReference>
<comment type="caution">
    <text evidence="1">The sequence shown here is derived from an EMBL/GenBank/DDBJ whole genome shotgun (WGS) entry which is preliminary data.</text>
</comment>